<sequence>MAYFKITPSDLSPSHTICPPDMSFDSLWAMLDEGYFPSIIHIKRASPGVDLGSIAWLGVDEDLYEILLDGLQSLRDYEANRIVEHSGWPLQKKRPLILNFFRNFRLNIVSNRTLRGAMLTICSIILFGDQDPKKRRRLKNSLTPGSLIFQAALKVRKKVRKMGFTEFEVTGQILSKDICLLHILDLQRRMSRWEEHNRKQFFTWMECAPCYYKPFPCIGKKNQLSLLFKSDLRNLKVHPEKVDLTEHWAEFEEVRERLLDTSFTRDWPVVGSL</sequence>
<protein>
    <submittedName>
        <fullName evidence="1">Non-structural protein</fullName>
    </submittedName>
</protein>
<organism evidence="1 2">
    <name type="scientific">Chize virus</name>
    <dbReference type="NCBI Taxonomy" id="1010666"/>
    <lineage>
        <taxon>Viruses</taxon>
        <taxon>Riboviria</taxon>
        <taxon>Orthornavirae</taxon>
        <taxon>Negarnaviricota</taxon>
        <taxon>Polyploviricotina</taxon>
        <taxon>Bunyaviricetes</taxon>
        <taxon>Hareavirales</taxon>
        <taxon>Phenuiviridae</taxon>
        <taxon>Uukuvirus</taxon>
        <taxon>Uukuvirus uukuniemiense</taxon>
        <taxon>Uukuniemi phlebovirus</taxon>
    </lineage>
</organism>
<dbReference type="Proteomes" id="UP000169966">
    <property type="component" value="Genome"/>
</dbReference>
<evidence type="ECO:0000313" key="1">
    <source>
        <dbReference type="EMBL" id="AFH08731.1"/>
    </source>
</evidence>
<name>L7NYZ6_9VIRU</name>
<proteinExistence type="predicted"/>
<dbReference type="EMBL" id="JF838326">
    <property type="protein sequence ID" value="AFH08731.1"/>
    <property type="molecule type" value="Genomic_RNA"/>
</dbReference>
<evidence type="ECO:0000313" key="2">
    <source>
        <dbReference type="Proteomes" id="UP000169966"/>
    </source>
</evidence>
<accession>L7NYZ6</accession>
<reference evidence="1 2" key="1">
    <citation type="journal article" date="2013" name="J. Virol.">
        <title>Characterization of the Uukuniemi virus group (Phlebovirus: Bunyaviridae): evidence for seven distinct species.</title>
        <authorList>
            <person name="Palacios G."/>
            <person name="Savji N."/>
            <person name="da Rosa A.T."/>
            <person name="Guzman H."/>
            <person name="Yu X."/>
            <person name="Desai A."/>
            <person name="Rosen G.E."/>
            <person name="Hutchison S."/>
            <person name="Lipkin W.I."/>
            <person name="Tesh R."/>
        </authorList>
    </citation>
    <scope>NUCLEOTIDE SEQUENCE [LARGE SCALE GENOMIC DNA]</scope>
    <source>
        <strain evidence="1">Brest Ar/T2913</strain>
    </source>
</reference>